<dbReference type="SUPFAM" id="SSF161266">
    <property type="entry name" value="Gam-like"/>
    <property type="match status" value="1"/>
</dbReference>
<dbReference type="GO" id="GO:0003690">
    <property type="term" value="F:double-stranded DNA binding"/>
    <property type="evidence" value="ECO:0007669"/>
    <property type="project" value="InterPro"/>
</dbReference>
<dbReference type="InterPro" id="IPR053786">
    <property type="entry name" value="LEPRxLL_CS"/>
</dbReference>
<proteinExistence type="predicted"/>
<organism evidence="2">
    <name type="scientific">marine sediment metagenome</name>
    <dbReference type="NCBI Taxonomy" id="412755"/>
    <lineage>
        <taxon>unclassified sequences</taxon>
        <taxon>metagenomes</taxon>
        <taxon>ecological metagenomes</taxon>
    </lineage>
</organism>
<name>A0A0F8X127_9ZZZZ</name>
<reference evidence="2" key="1">
    <citation type="journal article" date="2015" name="Nature">
        <title>Complex archaea that bridge the gap between prokaryotes and eukaryotes.</title>
        <authorList>
            <person name="Spang A."/>
            <person name="Saw J.H."/>
            <person name="Jorgensen S.L."/>
            <person name="Zaremba-Niedzwiedzka K."/>
            <person name="Martijn J."/>
            <person name="Lind A.E."/>
            <person name="van Eijk R."/>
            <person name="Schleper C."/>
            <person name="Guy L."/>
            <person name="Ettema T.J."/>
        </authorList>
    </citation>
    <scope>NUCLEOTIDE SEQUENCE</scope>
</reference>
<feature type="region of interest" description="Disordered" evidence="1">
    <location>
        <begin position="1"/>
        <end position="27"/>
    </location>
</feature>
<dbReference type="AlphaFoldDB" id="A0A0F8X127"/>
<dbReference type="Pfam" id="PF07352">
    <property type="entry name" value="Phage_Mu_Gam"/>
    <property type="match status" value="1"/>
</dbReference>
<dbReference type="GO" id="GO:0042262">
    <property type="term" value="P:DNA protection"/>
    <property type="evidence" value="ECO:0007669"/>
    <property type="project" value="InterPro"/>
</dbReference>
<evidence type="ECO:0000256" key="1">
    <source>
        <dbReference type="SAM" id="MobiDB-lite"/>
    </source>
</evidence>
<evidence type="ECO:0000313" key="2">
    <source>
        <dbReference type="EMBL" id="KKK62618.1"/>
    </source>
</evidence>
<dbReference type="InterPro" id="IPR009951">
    <property type="entry name" value="Host-nuc_inhib_Gam"/>
</dbReference>
<gene>
    <name evidence="2" type="ORF">LCGC14_3002510</name>
</gene>
<accession>A0A0F8X127</accession>
<dbReference type="EMBL" id="LAZR01061908">
    <property type="protein sequence ID" value="KKK62618.1"/>
    <property type="molecule type" value="Genomic_DNA"/>
</dbReference>
<protein>
    <submittedName>
        <fullName evidence="2">Uncharacterized protein</fullName>
    </submittedName>
</protein>
<sequence length="138" mass="15413">MAPRDRSCGSDESIPAESARHRPPAFDQLEPRVMLSTTWSGDIPDATVWATGEVHVAWKPPSVVCVDGEEETLKVLKRKKLDQFIRVKESVNKNAIRDAKLDPKRLESFKIEIQTSQRVDIKPVSVKLAEAKPPRSAA</sequence>
<comment type="caution">
    <text evidence="2">The sequence shown here is derived from an EMBL/GenBank/DDBJ whole genome shotgun (WGS) entry which is preliminary data.</text>
</comment>
<dbReference type="NCBIfam" id="NF012209">
    <property type="entry name" value="LEPR-8K"/>
    <property type="match status" value="1"/>
</dbReference>